<dbReference type="Pfam" id="PF13727">
    <property type="entry name" value="CoA_binding_3"/>
    <property type="match status" value="1"/>
</dbReference>
<evidence type="ECO:0000259" key="4">
    <source>
        <dbReference type="Pfam" id="PF02719"/>
    </source>
</evidence>
<protein>
    <submittedName>
        <fullName evidence="5">FlaA1/EpsC-like NDP-sugar epimerase</fullName>
    </submittedName>
</protein>
<reference evidence="5 6" key="1">
    <citation type="submission" date="2018-05" db="EMBL/GenBank/DDBJ databases">
        <title>Genomic Encyclopedia of Type Strains, Phase IV (KMG-IV): sequencing the most valuable type-strain genomes for metagenomic binning, comparative biology and taxonomic classification.</title>
        <authorList>
            <person name="Goeker M."/>
        </authorList>
    </citation>
    <scope>NUCLEOTIDE SEQUENCE [LARGE SCALE GENOMIC DNA]</scope>
    <source>
        <strain evidence="5 6">DSM 16791</strain>
    </source>
</reference>
<dbReference type="CDD" id="cd05237">
    <property type="entry name" value="UDP_invert_4-6DH_SDR_e"/>
    <property type="match status" value="1"/>
</dbReference>
<organism evidence="5 6">
    <name type="scientific">Hoeflea marina</name>
    <dbReference type="NCBI Taxonomy" id="274592"/>
    <lineage>
        <taxon>Bacteria</taxon>
        <taxon>Pseudomonadati</taxon>
        <taxon>Pseudomonadota</taxon>
        <taxon>Alphaproteobacteria</taxon>
        <taxon>Hyphomicrobiales</taxon>
        <taxon>Rhizobiaceae</taxon>
        <taxon>Hoeflea</taxon>
    </lineage>
</organism>
<dbReference type="Gene3D" id="3.40.50.720">
    <property type="entry name" value="NAD(P)-binding Rossmann-like Domain"/>
    <property type="match status" value="2"/>
</dbReference>
<evidence type="ECO:0000313" key="5">
    <source>
        <dbReference type="EMBL" id="PWW01906.1"/>
    </source>
</evidence>
<evidence type="ECO:0000256" key="1">
    <source>
        <dbReference type="ARBA" id="ARBA00007430"/>
    </source>
</evidence>
<feature type="transmembrane region" description="Helical" evidence="3">
    <location>
        <begin position="57"/>
        <end position="76"/>
    </location>
</feature>
<dbReference type="InterPro" id="IPR036291">
    <property type="entry name" value="NAD(P)-bd_dom_sf"/>
</dbReference>
<feature type="transmembrane region" description="Helical" evidence="3">
    <location>
        <begin position="123"/>
        <end position="141"/>
    </location>
</feature>
<comment type="similarity">
    <text evidence="1">Belongs to the polysaccharide synthase family.</text>
</comment>
<evidence type="ECO:0000256" key="3">
    <source>
        <dbReference type="SAM" id="Phobius"/>
    </source>
</evidence>
<keyword evidence="3" id="KW-1133">Transmembrane helix</keyword>
<sequence>MPLKKLETLVHFLGLRPDRRAKQIIAVLFDCSAAMLALWVAASLPANHVVWPDLRNIGLYALSPLIFLPIFVRYGLYRAVFRYSGAATIKTLLVALGLHLLLFVPLMLLSWSYVGLTHPRTAAFIYAILFPALVVLSRFTVRFALTSSNRRAPVKLMIYGAGQAGIQTADALERSLVYRVVGFLDDDPRKVGQVINNRRVYDMADLDSLVNLQALDEILIAMPSLARRKQLSLLAELKQWPIKARILPSMDDLTSGLVTFSNTRKVNSIDLLSRAPIVPEHGLMKAAVEGRTLLVTGAAGTIGSEICRQALEFRPSRLVLVDHSEFGLYQIAAELTELAGSRQIDLVIKPVLGSVRHYKRMRSIIAEARPHTIFHAAAYKHVPLVEQHPSEGLDANAFGTLNVARAAIELQVPSFVLVSTDKAVYPHSIMGASKRLAEMVVQALADDPAPQFDGNIEIIRKSTHLSIVRFGNVLDSSGSVIPLFRQQIASGKAVTITHPDVTRYFMTIAEASQLVIQSSVMTSGGDIFVLKMGDPVRIQDLARRMIELSGNTIRDEKNPGGDVAIEYIGLRRGEKLHEELFHGPDVSGTEHSHILSTREPFPRWADLSIDMQTLAVHLGRDDVDAIRAELTRLVGYRSLPDRSLAGERAGPPERPDSPRTPPFQAILRQRETGAD</sequence>
<dbReference type="SUPFAM" id="SSF51735">
    <property type="entry name" value="NAD(P)-binding Rossmann-fold domains"/>
    <property type="match status" value="2"/>
</dbReference>
<keyword evidence="6" id="KW-1185">Reference proteome</keyword>
<dbReference type="Pfam" id="PF02719">
    <property type="entry name" value="Polysacc_synt_2"/>
    <property type="match status" value="1"/>
</dbReference>
<dbReference type="PANTHER" id="PTHR43318">
    <property type="entry name" value="UDP-N-ACETYLGLUCOSAMINE 4,6-DEHYDRATASE"/>
    <property type="match status" value="1"/>
</dbReference>
<feature type="transmembrane region" description="Helical" evidence="3">
    <location>
        <begin position="24"/>
        <end position="45"/>
    </location>
</feature>
<accession>A0A317PMB5</accession>
<feature type="transmembrane region" description="Helical" evidence="3">
    <location>
        <begin position="88"/>
        <end position="111"/>
    </location>
</feature>
<evidence type="ECO:0000256" key="2">
    <source>
        <dbReference type="SAM" id="MobiDB-lite"/>
    </source>
</evidence>
<keyword evidence="3" id="KW-0472">Membrane</keyword>
<keyword evidence="3" id="KW-0812">Transmembrane</keyword>
<evidence type="ECO:0000313" key="6">
    <source>
        <dbReference type="Proteomes" id="UP000246352"/>
    </source>
</evidence>
<dbReference type="OrthoDB" id="9803111at2"/>
<comment type="caution">
    <text evidence="5">The sequence shown here is derived from an EMBL/GenBank/DDBJ whole genome shotgun (WGS) entry which is preliminary data.</text>
</comment>
<feature type="region of interest" description="Disordered" evidence="2">
    <location>
        <begin position="641"/>
        <end position="675"/>
    </location>
</feature>
<feature type="domain" description="Polysaccharide biosynthesis protein CapD-like" evidence="4">
    <location>
        <begin position="293"/>
        <end position="595"/>
    </location>
</feature>
<dbReference type="InterPro" id="IPR051203">
    <property type="entry name" value="Polysaccharide_Synthase-Rel"/>
</dbReference>
<dbReference type="RefSeq" id="WP_146215572.1">
    <property type="nucleotide sequence ID" value="NZ_QGTR01000002.1"/>
</dbReference>
<proteinExistence type="inferred from homology"/>
<gene>
    <name evidence="5" type="ORF">DFR52_102570</name>
</gene>
<name>A0A317PMB5_9HYPH</name>
<dbReference type="InterPro" id="IPR003869">
    <property type="entry name" value="Polysac_CapD-like"/>
</dbReference>
<dbReference type="PANTHER" id="PTHR43318:SF1">
    <property type="entry name" value="POLYSACCHARIDE BIOSYNTHESIS PROTEIN EPSC-RELATED"/>
    <property type="match status" value="1"/>
</dbReference>
<dbReference type="EMBL" id="QGTR01000002">
    <property type="protein sequence ID" value="PWW01906.1"/>
    <property type="molecule type" value="Genomic_DNA"/>
</dbReference>
<dbReference type="Proteomes" id="UP000246352">
    <property type="component" value="Unassembled WGS sequence"/>
</dbReference>
<dbReference type="AlphaFoldDB" id="A0A317PMB5"/>